<keyword evidence="1" id="KW-0547">Nucleotide-binding</keyword>
<dbReference type="GO" id="GO:0005829">
    <property type="term" value="C:cytosol"/>
    <property type="evidence" value="ECO:0007669"/>
    <property type="project" value="TreeGrafter"/>
</dbReference>
<dbReference type="InterPro" id="IPR033756">
    <property type="entry name" value="YlxH/NBP35"/>
</dbReference>
<accession>A0A177XYP9</accession>
<dbReference type="PANTHER" id="PTHR43384">
    <property type="entry name" value="SEPTUM SITE-DETERMINING PROTEIN MIND HOMOLOG, CHLOROPLASTIC-RELATED"/>
    <property type="match status" value="1"/>
</dbReference>
<evidence type="ECO:0000256" key="1">
    <source>
        <dbReference type="ARBA" id="ARBA00022741"/>
    </source>
</evidence>
<dbReference type="GO" id="GO:0009898">
    <property type="term" value="C:cytoplasmic side of plasma membrane"/>
    <property type="evidence" value="ECO:0007669"/>
    <property type="project" value="TreeGrafter"/>
</dbReference>
<dbReference type="GO" id="GO:0005524">
    <property type="term" value="F:ATP binding"/>
    <property type="evidence" value="ECO:0007669"/>
    <property type="project" value="UniProtKB-KW"/>
</dbReference>
<evidence type="ECO:0000313" key="3">
    <source>
        <dbReference type="EMBL" id="OAJ93405.1"/>
    </source>
</evidence>
<dbReference type="GO" id="GO:0016887">
    <property type="term" value="F:ATP hydrolysis activity"/>
    <property type="evidence" value="ECO:0007669"/>
    <property type="project" value="TreeGrafter"/>
</dbReference>
<dbReference type="InterPro" id="IPR011006">
    <property type="entry name" value="CheY-like_superfamily"/>
</dbReference>
<gene>
    <name evidence="3" type="ORF">APB76_15720</name>
</gene>
<reference evidence="3 4" key="1">
    <citation type="journal article" date="2016" name="Syst. Appl. Microbiol.">
        <title>Vibrio bivalvicida sp. nov., a novel larval pathogen for bivalve molluscs reared in a hatchery.</title>
        <authorList>
            <person name="Dubert J."/>
            <person name="Romalde J.L."/>
            <person name="Prado S."/>
            <person name="Barja J.L."/>
        </authorList>
    </citation>
    <scope>NUCLEOTIDE SEQUENCE [LARGE SCALE GENOMIC DNA]</scope>
    <source>
        <strain evidence="3 4">605</strain>
    </source>
</reference>
<evidence type="ECO:0000313" key="4">
    <source>
        <dbReference type="Proteomes" id="UP000078406"/>
    </source>
</evidence>
<evidence type="ECO:0000256" key="2">
    <source>
        <dbReference type="ARBA" id="ARBA00022840"/>
    </source>
</evidence>
<dbReference type="Gene3D" id="3.40.50.2300">
    <property type="match status" value="1"/>
</dbReference>
<dbReference type="RefSeq" id="WP_054961881.1">
    <property type="nucleotide sequence ID" value="NZ_LLEI02000043.1"/>
</dbReference>
<keyword evidence="2" id="KW-0067">ATP-binding</keyword>
<sequence>MQKQNISVLVAASPLLDSYALSTAFAEQGITSLTSVAIDEDEIVKQVVKHAFKIIALDIIEQPLEQAQDLIHALKVRTGCHIVAIGSNEQIAFYRTVVKAGAQEYVLNPVEAGALNNVDFQTSFQEESKGQVISVVGSKGGVGASTIAANLARELHQRGDTISVADMDFSTGDLDLQFDVQGNTALVEMLQFPERLEPVVYERSAIQVRKGISLFTGYLPLDVSPFWPEKNALDHFRKFCLSHSDKLILDLPSFSLRDQIGFSSLAHADVRVIVVEPTLASIRNAGQILSALESSQQPQSGKTNIVVANHTKSDKASLISCHDIQRALGFGVDVVMPFAPTHFLAKGALGQSSLKGNRKVNRAFAQLADLASGQVAVAKPRFWRRGA</sequence>
<dbReference type="Pfam" id="PF10609">
    <property type="entry name" value="ParA"/>
    <property type="match status" value="1"/>
</dbReference>
<dbReference type="EMBL" id="LLEI02000043">
    <property type="protein sequence ID" value="OAJ93405.1"/>
    <property type="molecule type" value="Genomic_DNA"/>
</dbReference>
<dbReference type="InterPro" id="IPR027417">
    <property type="entry name" value="P-loop_NTPase"/>
</dbReference>
<dbReference type="GO" id="GO:0051782">
    <property type="term" value="P:negative regulation of cell division"/>
    <property type="evidence" value="ECO:0007669"/>
    <property type="project" value="TreeGrafter"/>
</dbReference>
<comment type="caution">
    <text evidence="3">The sequence shown here is derived from an EMBL/GenBank/DDBJ whole genome shotgun (WGS) entry which is preliminary data.</text>
</comment>
<dbReference type="PANTHER" id="PTHR43384:SF6">
    <property type="entry name" value="SEPTUM SITE-DETERMINING PROTEIN MIND HOMOLOG, CHLOROPLASTIC"/>
    <property type="match status" value="1"/>
</dbReference>
<dbReference type="SUPFAM" id="SSF52540">
    <property type="entry name" value="P-loop containing nucleoside triphosphate hydrolases"/>
    <property type="match status" value="1"/>
</dbReference>
<dbReference type="Proteomes" id="UP000078406">
    <property type="component" value="Unassembled WGS sequence"/>
</dbReference>
<dbReference type="InterPro" id="IPR050625">
    <property type="entry name" value="ParA/MinD_ATPase"/>
</dbReference>
<proteinExistence type="predicted"/>
<dbReference type="SUPFAM" id="SSF52172">
    <property type="entry name" value="CheY-like"/>
    <property type="match status" value="1"/>
</dbReference>
<organism evidence="3 4">
    <name type="scientific">Vibrio bivalvicida</name>
    <dbReference type="NCBI Taxonomy" id="1276888"/>
    <lineage>
        <taxon>Bacteria</taxon>
        <taxon>Pseudomonadati</taxon>
        <taxon>Pseudomonadota</taxon>
        <taxon>Gammaproteobacteria</taxon>
        <taxon>Vibrionales</taxon>
        <taxon>Vibrionaceae</taxon>
        <taxon>Vibrio</taxon>
        <taxon>Vibrio oreintalis group</taxon>
    </lineage>
</organism>
<name>A0A177XYP9_9VIBR</name>
<dbReference type="AlphaFoldDB" id="A0A177XYP9"/>
<dbReference type="Gene3D" id="3.40.50.300">
    <property type="entry name" value="P-loop containing nucleotide triphosphate hydrolases"/>
    <property type="match status" value="1"/>
</dbReference>
<protein>
    <submittedName>
        <fullName evidence="3">Pilus assembly protein</fullName>
    </submittedName>
</protein>